<dbReference type="AlphaFoldDB" id="A0A6S6SLE2"/>
<feature type="transmembrane region" description="Helical" evidence="4">
    <location>
        <begin position="21"/>
        <end position="43"/>
    </location>
</feature>
<keyword evidence="4" id="KW-1133">Transmembrane helix</keyword>
<dbReference type="EMBL" id="CACVAY010000039">
    <property type="protein sequence ID" value="CAA6809299.1"/>
    <property type="molecule type" value="Genomic_DNA"/>
</dbReference>
<dbReference type="Pfam" id="PF02630">
    <property type="entry name" value="SCO1-SenC"/>
    <property type="match status" value="1"/>
</dbReference>
<evidence type="ECO:0000256" key="2">
    <source>
        <dbReference type="PIRSR" id="PIRSR603782-1"/>
    </source>
</evidence>
<keyword evidence="2" id="KW-0479">Metal-binding</keyword>
<dbReference type="GO" id="GO:0046872">
    <property type="term" value="F:metal ion binding"/>
    <property type="evidence" value="ECO:0007669"/>
    <property type="project" value="UniProtKB-KW"/>
</dbReference>
<keyword evidence="4" id="KW-0812">Transmembrane</keyword>
<evidence type="ECO:0000313" key="5">
    <source>
        <dbReference type="EMBL" id="CAA6809299.1"/>
    </source>
</evidence>
<name>A0A6S6SLE2_9GAMM</name>
<feature type="binding site" evidence="2">
    <location>
        <position position="102"/>
    </location>
    <ligand>
        <name>Cu cation</name>
        <dbReference type="ChEBI" id="CHEBI:23378"/>
    </ligand>
</feature>
<dbReference type="PANTHER" id="PTHR12151:SF25">
    <property type="entry name" value="LINALOOL DEHYDRATASE_ISOMERASE DOMAIN-CONTAINING PROTEIN"/>
    <property type="match status" value="1"/>
</dbReference>
<gene>
    <name evidence="5" type="ORF">HELGO_WM12938</name>
</gene>
<evidence type="ECO:0000256" key="4">
    <source>
        <dbReference type="SAM" id="Phobius"/>
    </source>
</evidence>
<keyword evidence="2" id="KW-0186">Copper</keyword>
<accession>A0A6S6SLE2</accession>
<dbReference type="CDD" id="cd02968">
    <property type="entry name" value="SCO"/>
    <property type="match status" value="1"/>
</dbReference>
<sequence length="235" mass="26166">MTNKTQKSHSGTNAHKPKNTLTTKIIFIVLLLIALLTLASQIIPSDNADQAVNPNTYIELPDRKPLPHVTLEQAVKGEISTTALTDKWHMFLFGYTFCPDVCPVELSNLHQMMDALRKELPPEALPQVVFVSIDPDRDTPERMEAYVKHFDADFIGMTGKKTDLQALTMPLGISWKKEQTIDATGKVDKENYLVTHSTAIILSNPKAQVTGLFTPPHSAKDMAKAYQIAIQTEKN</sequence>
<protein>
    <submittedName>
        <fullName evidence="5">Cytochrome oxidase biogenesis protein Sco1/SenC/PrrC, putative copper metallochaperone</fullName>
    </submittedName>
</protein>
<keyword evidence="4" id="KW-0472">Membrane</keyword>
<feature type="binding site" evidence="2">
    <location>
        <position position="196"/>
    </location>
    <ligand>
        <name>Cu cation</name>
        <dbReference type="ChEBI" id="CHEBI:23378"/>
    </ligand>
</feature>
<proteinExistence type="inferred from homology"/>
<dbReference type="InterPro" id="IPR003782">
    <property type="entry name" value="SCO1/SenC"/>
</dbReference>
<reference evidence="5" key="1">
    <citation type="submission" date="2020-01" db="EMBL/GenBank/DDBJ databases">
        <authorList>
            <person name="Meier V. D."/>
            <person name="Meier V D."/>
        </authorList>
    </citation>
    <scope>NUCLEOTIDE SEQUENCE</scope>
    <source>
        <strain evidence="5">HLG_WM_MAG_07</strain>
    </source>
</reference>
<feature type="disulfide bond" description="Redox-active" evidence="3">
    <location>
        <begin position="98"/>
        <end position="102"/>
    </location>
</feature>
<dbReference type="PANTHER" id="PTHR12151">
    <property type="entry name" value="ELECTRON TRANSPORT PROTIN SCO1/SENC FAMILY MEMBER"/>
    <property type="match status" value="1"/>
</dbReference>
<dbReference type="InterPro" id="IPR036249">
    <property type="entry name" value="Thioredoxin-like_sf"/>
</dbReference>
<comment type="similarity">
    <text evidence="1">Belongs to the SCO1/2 family.</text>
</comment>
<organism evidence="5">
    <name type="scientific">uncultured Thiotrichaceae bacterium</name>
    <dbReference type="NCBI Taxonomy" id="298394"/>
    <lineage>
        <taxon>Bacteria</taxon>
        <taxon>Pseudomonadati</taxon>
        <taxon>Pseudomonadota</taxon>
        <taxon>Gammaproteobacteria</taxon>
        <taxon>Thiotrichales</taxon>
        <taxon>Thiotrichaceae</taxon>
        <taxon>environmental samples</taxon>
    </lineage>
</organism>
<dbReference type="Gene3D" id="3.40.30.10">
    <property type="entry name" value="Glutaredoxin"/>
    <property type="match status" value="1"/>
</dbReference>
<evidence type="ECO:0000256" key="1">
    <source>
        <dbReference type="ARBA" id="ARBA00010996"/>
    </source>
</evidence>
<evidence type="ECO:0000256" key="3">
    <source>
        <dbReference type="PIRSR" id="PIRSR603782-2"/>
    </source>
</evidence>
<feature type="binding site" evidence="2">
    <location>
        <position position="98"/>
    </location>
    <ligand>
        <name>Cu cation</name>
        <dbReference type="ChEBI" id="CHEBI:23378"/>
    </ligand>
</feature>
<keyword evidence="3" id="KW-1015">Disulfide bond</keyword>
<dbReference type="SUPFAM" id="SSF52833">
    <property type="entry name" value="Thioredoxin-like"/>
    <property type="match status" value="1"/>
</dbReference>